<reference evidence="2 3" key="1">
    <citation type="submission" date="2014-12" db="EMBL/GenBank/DDBJ databases">
        <title>Draft genome sequences of 10 type strains of Lactococcus.</title>
        <authorList>
            <person name="Sun Z."/>
            <person name="Zhong Z."/>
            <person name="Liu W."/>
            <person name="Zhang W."/>
            <person name="Zhang H."/>
        </authorList>
    </citation>
    <scope>NUCLEOTIDE SEQUENCE [LARGE SCALE GENOMIC DNA]</scope>
    <source>
        <strain evidence="2 3">DSM 20686</strain>
    </source>
</reference>
<sequence>MMKRRVVIANKKIVRLNNEYTTQQLNQMQEVTHKNPKRRYLAMILIVIILVMMLPTINLIKSYQVLQSRRTLKIKSEKQSAQLDRQLAIKKANVDKLQDPTFIEKYARAKYLYSKDGEKVFPISELSDGGVTDKK</sequence>
<keyword evidence="1" id="KW-0812">Transmembrane</keyword>
<dbReference type="GO" id="GO:0051301">
    <property type="term" value="P:cell division"/>
    <property type="evidence" value="ECO:0007669"/>
    <property type="project" value="UniProtKB-KW"/>
</dbReference>
<proteinExistence type="predicted"/>
<comment type="caution">
    <text evidence="2">The sequence shown here is derived from an EMBL/GenBank/DDBJ whole genome shotgun (WGS) entry which is preliminary data.</text>
</comment>
<evidence type="ECO:0000256" key="1">
    <source>
        <dbReference type="SAM" id="Phobius"/>
    </source>
</evidence>
<dbReference type="PANTHER" id="PTHR40027:SF1">
    <property type="entry name" value="CELL DIVISION PROTEIN DIVIC"/>
    <property type="match status" value="1"/>
</dbReference>
<feature type="transmembrane region" description="Helical" evidence="1">
    <location>
        <begin position="40"/>
        <end position="60"/>
    </location>
</feature>
<dbReference type="InterPro" id="IPR007060">
    <property type="entry name" value="FtsL/DivIC"/>
</dbReference>
<dbReference type="EMBL" id="JXJX01000001">
    <property type="protein sequence ID" value="PCS08186.1"/>
    <property type="molecule type" value="Genomic_DNA"/>
</dbReference>
<keyword evidence="2" id="KW-0132">Cell division</keyword>
<dbReference type="Pfam" id="PF04977">
    <property type="entry name" value="DivIC"/>
    <property type="match status" value="1"/>
</dbReference>
<dbReference type="InterPro" id="IPR039076">
    <property type="entry name" value="DivIC"/>
</dbReference>
<gene>
    <name evidence="2" type="ORF">RU87_GL000009</name>
</gene>
<dbReference type="STRING" id="1348632.GCA_001591745_00211"/>
<dbReference type="RefSeq" id="WP_082782113.1">
    <property type="nucleotide sequence ID" value="NZ_JXJX01000001.1"/>
</dbReference>
<name>A0A2A5S3X7_9LACT</name>
<keyword evidence="1" id="KW-0472">Membrane</keyword>
<dbReference type="Proteomes" id="UP000242246">
    <property type="component" value="Unassembled WGS sequence"/>
</dbReference>
<keyword evidence="3" id="KW-1185">Reference proteome</keyword>
<accession>A0A2A5S3X7</accession>
<evidence type="ECO:0000313" key="3">
    <source>
        <dbReference type="Proteomes" id="UP000242246"/>
    </source>
</evidence>
<protein>
    <submittedName>
        <fullName evidence="2">Putative Cell division protein DivIC</fullName>
    </submittedName>
</protein>
<dbReference type="OrthoDB" id="2242646at2"/>
<keyword evidence="1" id="KW-1133">Transmembrane helix</keyword>
<dbReference type="PANTHER" id="PTHR40027">
    <property type="entry name" value="CELL DIVISION PROTEIN DIVIC"/>
    <property type="match status" value="1"/>
</dbReference>
<keyword evidence="2" id="KW-0131">Cell cycle</keyword>
<evidence type="ECO:0000313" key="2">
    <source>
        <dbReference type="EMBL" id="PCS08186.1"/>
    </source>
</evidence>
<dbReference type="AlphaFoldDB" id="A0A2A5S3X7"/>
<organism evidence="2 3">
    <name type="scientific">Pseudolactococcus plantarum</name>
    <dbReference type="NCBI Taxonomy" id="1365"/>
    <lineage>
        <taxon>Bacteria</taxon>
        <taxon>Bacillati</taxon>
        <taxon>Bacillota</taxon>
        <taxon>Bacilli</taxon>
        <taxon>Lactobacillales</taxon>
        <taxon>Streptococcaceae</taxon>
        <taxon>Pseudolactococcus</taxon>
    </lineage>
</organism>